<dbReference type="PANTHER" id="PTHR33777:SF1">
    <property type="entry name" value="UPF0045 PROTEIN ECM15"/>
    <property type="match status" value="1"/>
</dbReference>
<dbReference type="EMBL" id="WFKJ01000022">
    <property type="protein sequence ID" value="KAB7890717.1"/>
    <property type="molecule type" value="Genomic_DNA"/>
</dbReference>
<dbReference type="EMBL" id="WFKK01000024">
    <property type="protein sequence ID" value="KAB7888516.1"/>
    <property type="molecule type" value="Genomic_DNA"/>
</dbReference>
<organism evidence="3 6">
    <name type="scientific">Poseidonibacter ostreae</name>
    <dbReference type="NCBI Taxonomy" id="2654171"/>
    <lineage>
        <taxon>Bacteria</taxon>
        <taxon>Pseudomonadati</taxon>
        <taxon>Campylobacterota</taxon>
        <taxon>Epsilonproteobacteria</taxon>
        <taxon>Campylobacterales</taxon>
        <taxon>Arcobacteraceae</taxon>
        <taxon>Poseidonibacter</taxon>
    </lineage>
</organism>
<sequence>MLSVLLEFAMFPTSDDGREGSSVSKEVSKVIDAIDKSGIPYQLTAMGTIIEASSMKEALSIVELAYEQLEDCDRVYSSLKFDIRKNCENRLKTKVEKVEKTLNRKVNS</sequence>
<comment type="caution">
    <text evidence="3">The sequence shown here is derived from an EMBL/GenBank/DDBJ whole genome shotgun (WGS) entry which is preliminary data.</text>
</comment>
<feature type="domain" description="Thiamine-binding protein" evidence="2">
    <location>
        <begin position="7"/>
        <end position="99"/>
    </location>
</feature>
<gene>
    <name evidence="4" type="ORF">GBG18_08250</name>
    <name evidence="3" type="ORF">GBG19_09020</name>
</gene>
<dbReference type="AlphaFoldDB" id="A0A6L4WSF9"/>
<accession>A0A6L4WSF9</accession>
<dbReference type="GO" id="GO:0005829">
    <property type="term" value="C:cytosol"/>
    <property type="evidence" value="ECO:0007669"/>
    <property type="project" value="TreeGrafter"/>
</dbReference>
<dbReference type="InterPro" id="IPR029756">
    <property type="entry name" value="MTH1187/YkoF-like"/>
</dbReference>
<comment type="similarity">
    <text evidence="1">Belongs to the UPF0045 family.</text>
</comment>
<dbReference type="SUPFAM" id="SSF89957">
    <property type="entry name" value="MTH1187/YkoF-like"/>
    <property type="match status" value="1"/>
</dbReference>
<dbReference type="Pfam" id="PF01910">
    <property type="entry name" value="Thiamine_BP"/>
    <property type="match status" value="1"/>
</dbReference>
<protein>
    <submittedName>
        <fullName evidence="3">MTH1187 family thiamine-binding protein</fullName>
    </submittedName>
</protein>
<dbReference type="InterPro" id="IPR002767">
    <property type="entry name" value="Thiamine_BP"/>
</dbReference>
<name>A0A6L4WSF9_9BACT</name>
<evidence type="ECO:0000313" key="4">
    <source>
        <dbReference type="EMBL" id="KAB7890717.1"/>
    </source>
</evidence>
<proteinExistence type="inferred from homology"/>
<dbReference type="Proteomes" id="UP000472839">
    <property type="component" value="Unassembled WGS sequence"/>
</dbReference>
<keyword evidence="5" id="KW-1185">Reference proteome</keyword>
<evidence type="ECO:0000313" key="3">
    <source>
        <dbReference type="EMBL" id="KAB7888516.1"/>
    </source>
</evidence>
<dbReference type="Gene3D" id="3.30.70.930">
    <property type="match status" value="1"/>
</dbReference>
<evidence type="ECO:0000259" key="2">
    <source>
        <dbReference type="Pfam" id="PF01910"/>
    </source>
</evidence>
<evidence type="ECO:0000313" key="6">
    <source>
        <dbReference type="Proteomes" id="UP000472839"/>
    </source>
</evidence>
<dbReference type="PANTHER" id="PTHR33777">
    <property type="entry name" value="UPF0045 PROTEIN ECM15"/>
    <property type="match status" value="1"/>
</dbReference>
<dbReference type="NCBIfam" id="TIGR00106">
    <property type="entry name" value="MTH1187 family thiamine-binding protein"/>
    <property type="match status" value="1"/>
</dbReference>
<reference evidence="5 6" key="1">
    <citation type="submission" date="2019-10" db="EMBL/GenBank/DDBJ databases">
        <title>Poseidonibacter ostreae sp. nov., isolated from the gut of the Ostrea denselamellosa.</title>
        <authorList>
            <person name="Choi A."/>
        </authorList>
    </citation>
    <scope>NUCLEOTIDE SEQUENCE [LARGE SCALE GENOMIC DNA]</scope>
    <source>
        <strain evidence="3 6">SJOD-M-33</strain>
        <strain evidence="4 5">SJOD-M-5</strain>
    </source>
</reference>
<evidence type="ECO:0000313" key="5">
    <source>
        <dbReference type="Proteomes" id="UP000461010"/>
    </source>
</evidence>
<dbReference type="Proteomes" id="UP000461010">
    <property type="component" value="Unassembled WGS sequence"/>
</dbReference>
<dbReference type="RefSeq" id="WP_152190107.1">
    <property type="nucleotide sequence ID" value="NZ_WFKI01000020.1"/>
</dbReference>
<dbReference type="InterPro" id="IPR051614">
    <property type="entry name" value="UPF0045_domain"/>
</dbReference>
<evidence type="ECO:0000256" key="1">
    <source>
        <dbReference type="ARBA" id="ARBA00010272"/>
    </source>
</evidence>